<dbReference type="AlphaFoldDB" id="A0A5M3YNS7"/>
<evidence type="ECO:0000256" key="1">
    <source>
        <dbReference type="ARBA" id="ARBA00022741"/>
    </source>
</evidence>
<sequence>MPDKATVIVIGDEGVGKSALILQLCLAHFPRTHEPTADDNIRKRIIVDDEPCELDIIDTAGRDMYIPLNERWIAAGDAVVLVYDITDRESFAHLWKYYAQVQMIRSSRYPDPSKNECMPVILVGNKYDLRHSRTVSVKAGKGLAKELGAEYIETSARLDINIAEIFFRIVRKLRSQQRTGQQLLLEKKGIIGHHRPWQRLSNCKCTVM</sequence>
<dbReference type="SMART" id="SM00173">
    <property type="entry name" value="RAS"/>
    <property type="match status" value="1"/>
</dbReference>
<organism evidence="3 4">
    <name type="scientific">Aspergillus terreus</name>
    <dbReference type="NCBI Taxonomy" id="33178"/>
    <lineage>
        <taxon>Eukaryota</taxon>
        <taxon>Fungi</taxon>
        <taxon>Dikarya</taxon>
        <taxon>Ascomycota</taxon>
        <taxon>Pezizomycotina</taxon>
        <taxon>Eurotiomycetes</taxon>
        <taxon>Eurotiomycetidae</taxon>
        <taxon>Eurotiales</taxon>
        <taxon>Aspergillaceae</taxon>
        <taxon>Aspergillus</taxon>
        <taxon>Aspergillus subgen. Circumdati</taxon>
    </lineage>
</organism>
<name>A0A5M3YNS7_ASPTE</name>
<dbReference type="SUPFAM" id="SSF52540">
    <property type="entry name" value="P-loop containing nucleoside triphosphate hydrolases"/>
    <property type="match status" value="1"/>
</dbReference>
<dbReference type="PRINTS" id="PR00449">
    <property type="entry name" value="RASTRNSFRMNG"/>
</dbReference>
<dbReference type="FunFam" id="3.40.50.300:FF:001447">
    <property type="entry name" value="Ras-related protein Rab-1B"/>
    <property type="match status" value="1"/>
</dbReference>
<protein>
    <submittedName>
        <fullName evidence="3">Protein Ras-2</fullName>
    </submittedName>
</protein>
<keyword evidence="1" id="KW-0547">Nucleotide-binding</keyword>
<dbReference type="InterPro" id="IPR020849">
    <property type="entry name" value="Small_GTPase_Ras-type"/>
</dbReference>
<dbReference type="GO" id="GO:0007165">
    <property type="term" value="P:signal transduction"/>
    <property type="evidence" value="ECO:0007669"/>
    <property type="project" value="InterPro"/>
</dbReference>
<dbReference type="OrthoDB" id="5976022at2759"/>
<reference evidence="3 4" key="1">
    <citation type="submission" date="2020-01" db="EMBL/GenBank/DDBJ databases">
        <title>Aspergillus terreus IFO 6365 whole genome shotgun sequence.</title>
        <authorList>
            <person name="Kanamasa S."/>
            <person name="Takahashi H."/>
        </authorList>
    </citation>
    <scope>NUCLEOTIDE SEQUENCE [LARGE SCALE GENOMIC DNA]</scope>
    <source>
        <strain evidence="3 4">IFO 6365</strain>
    </source>
</reference>
<evidence type="ECO:0000313" key="4">
    <source>
        <dbReference type="Proteomes" id="UP000452235"/>
    </source>
</evidence>
<dbReference type="Gene3D" id="3.40.50.300">
    <property type="entry name" value="P-loop containing nucleotide triphosphate hydrolases"/>
    <property type="match status" value="1"/>
</dbReference>
<comment type="caution">
    <text evidence="3">The sequence shown here is derived from an EMBL/GenBank/DDBJ whole genome shotgun (WGS) entry which is preliminary data.</text>
</comment>
<dbReference type="Proteomes" id="UP000452235">
    <property type="component" value="Unassembled WGS sequence"/>
</dbReference>
<dbReference type="PANTHER" id="PTHR24070">
    <property type="entry name" value="RAS, DI-RAS, AND RHEB FAMILY MEMBERS OF SMALL GTPASE SUPERFAMILY"/>
    <property type="match status" value="1"/>
</dbReference>
<dbReference type="GO" id="GO:0016020">
    <property type="term" value="C:membrane"/>
    <property type="evidence" value="ECO:0007669"/>
    <property type="project" value="InterPro"/>
</dbReference>
<gene>
    <name evidence="3" type="ORF">ATEIFO6365_0004027100</name>
</gene>
<dbReference type="GO" id="GO:0005525">
    <property type="term" value="F:GTP binding"/>
    <property type="evidence" value="ECO:0007669"/>
    <property type="project" value="UniProtKB-KW"/>
</dbReference>
<accession>A0A5M3YNS7</accession>
<dbReference type="InterPro" id="IPR001806">
    <property type="entry name" value="Small_GTPase"/>
</dbReference>
<evidence type="ECO:0000313" key="3">
    <source>
        <dbReference type="EMBL" id="GFF15152.1"/>
    </source>
</evidence>
<dbReference type="EMBL" id="BLJY01000004">
    <property type="protein sequence ID" value="GFF15152.1"/>
    <property type="molecule type" value="Genomic_DNA"/>
</dbReference>
<dbReference type="PROSITE" id="PS51420">
    <property type="entry name" value="RHO"/>
    <property type="match status" value="1"/>
</dbReference>
<dbReference type="VEuPathDB" id="FungiDB:ATEG_06901"/>
<keyword evidence="4" id="KW-1185">Reference proteome</keyword>
<dbReference type="InterPro" id="IPR005225">
    <property type="entry name" value="Small_GTP-bd"/>
</dbReference>
<dbReference type="Pfam" id="PF00071">
    <property type="entry name" value="Ras"/>
    <property type="match status" value="1"/>
</dbReference>
<dbReference type="SMART" id="SM00175">
    <property type="entry name" value="RAB"/>
    <property type="match status" value="1"/>
</dbReference>
<dbReference type="GO" id="GO:0003924">
    <property type="term" value="F:GTPase activity"/>
    <property type="evidence" value="ECO:0007669"/>
    <property type="project" value="InterPro"/>
</dbReference>
<dbReference type="PROSITE" id="PS51421">
    <property type="entry name" value="RAS"/>
    <property type="match status" value="1"/>
</dbReference>
<dbReference type="InterPro" id="IPR027417">
    <property type="entry name" value="P-loop_NTPase"/>
</dbReference>
<dbReference type="SMART" id="SM00174">
    <property type="entry name" value="RHO"/>
    <property type="match status" value="1"/>
</dbReference>
<evidence type="ECO:0000256" key="2">
    <source>
        <dbReference type="ARBA" id="ARBA00023134"/>
    </source>
</evidence>
<proteinExistence type="predicted"/>
<dbReference type="NCBIfam" id="TIGR00231">
    <property type="entry name" value="small_GTP"/>
    <property type="match status" value="1"/>
</dbReference>
<keyword evidence="2" id="KW-0342">GTP-binding</keyword>
<dbReference type="PROSITE" id="PS51419">
    <property type="entry name" value="RAB"/>
    <property type="match status" value="1"/>
</dbReference>